<evidence type="ECO:0000313" key="2">
    <source>
        <dbReference type="Proteomes" id="UP000653305"/>
    </source>
</evidence>
<evidence type="ECO:0000313" key="1">
    <source>
        <dbReference type="EMBL" id="GFP93084.1"/>
    </source>
</evidence>
<keyword evidence="2" id="KW-1185">Reference proteome</keyword>
<gene>
    <name evidence="1" type="ORF">PHJA_001452700</name>
</gene>
<dbReference type="EMBL" id="BMAC01000301">
    <property type="protein sequence ID" value="GFP93084.1"/>
    <property type="molecule type" value="Genomic_DNA"/>
</dbReference>
<comment type="caution">
    <text evidence="1">The sequence shown here is derived from an EMBL/GenBank/DDBJ whole genome shotgun (WGS) entry which is preliminary data.</text>
</comment>
<sequence length="60" mass="6221">MSSSSGRAASVATSDLQLVTMADRSLAALPPRPPSSSSSALVVYTLPAAKPEDEDFEIKL</sequence>
<proteinExistence type="predicted"/>
<organism evidence="1 2">
    <name type="scientific">Phtheirospermum japonicum</name>
    <dbReference type="NCBI Taxonomy" id="374723"/>
    <lineage>
        <taxon>Eukaryota</taxon>
        <taxon>Viridiplantae</taxon>
        <taxon>Streptophyta</taxon>
        <taxon>Embryophyta</taxon>
        <taxon>Tracheophyta</taxon>
        <taxon>Spermatophyta</taxon>
        <taxon>Magnoliopsida</taxon>
        <taxon>eudicotyledons</taxon>
        <taxon>Gunneridae</taxon>
        <taxon>Pentapetalae</taxon>
        <taxon>asterids</taxon>
        <taxon>lamiids</taxon>
        <taxon>Lamiales</taxon>
        <taxon>Orobanchaceae</taxon>
        <taxon>Orobanchaceae incertae sedis</taxon>
        <taxon>Phtheirospermum</taxon>
    </lineage>
</organism>
<name>A0A830C9I9_9LAMI</name>
<reference evidence="1" key="1">
    <citation type="submission" date="2020-07" db="EMBL/GenBank/DDBJ databases">
        <title>Ethylene signaling mediates host invasion by parasitic plants.</title>
        <authorList>
            <person name="Yoshida S."/>
        </authorList>
    </citation>
    <scope>NUCLEOTIDE SEQUENCE</scope>
    <source>
        <strain evidence="1">Okayama</strain>
    </source>
</reference>
<accession>A0A830C9I9</accession>
<dbReference type="OrthoDB" id="10260625at2759"/>
<dbReference type="Proteomes" id="UP000653305">
    <property type="component" value="Unassembled WGS sequence"/>
</dbReference>
<dbReference type="AlphaFoldDB" id="A0A830C9I9"/>
<protein>
    <submittedName>
        <fullName evidence="1">Uncharacterized protein</fullName>
    </submittedName>
</protein>